<comment type="catalytic activity">
    <reaction evidence="1">
        <text>ATP + protein L-histidine = ADP + protein N-phospho-L-histidine.</text>
        <dbReference type="EC" id="2.7.13.3"/>
    </reaction>
</comment>
<dbReference type="PANTHER" id="PTHR43304">
    <property type="entry name" value="PHYTOCHROME-LIKE PROTEIN CPH1"/>
    <property type="match status" value="1"/>
</dbReference>
<dbReference type="InterPro" id="IPR036890">
    <property type="entry name" value="HATPase_C_sf"/>
</dbReference>
<evidence type="ECO:0000256" key="1">
    <source>
        <dbReference type="ARBA" id="ARBA00000085"/>
    </source>
</evidence>
<feature type="domain" description="CHASE" evidence="13">
    <location>
        <begin position="158"/>
        <end position="247"/>
    </location>
</feature>
<name>A0A927GWA6_9GAMM</name>
<keyword evidence="9 11" id="KW-0472">Membrane</keyword>
<comment type="subcellular location">
    <subcellularLocation>
        <location evidence="2">Membrane</location>
    </subcellularLocation>
</comment>
<dbReference type="SUPFAM" id="SSF55874">
    <property type="entry name" value="ATPase domain of HSP90 chaperone/DNA topoisomerase II/histidine kinase"/>
    <property type="match status" value="1"/>
</dbReference>
<dbReference type="Pfam" id="PF00512">
    <property type="entry name" value="HisKA"/>
    <property type="match status" value="1"/>
</dbReference>
<evidence type="ECO:0000313" key="14">
    <source>
        <dbReference type="EMBL" id="MBD2858933.1"/>
    </source>
</evidence>
<accession>A0A927GWA6</accession>
<dbReference type="EC" id="2.7.13.3" evidence="3"/>
<evidence type="ECO:0000256" key="3">
    <source>
        <dbReference type="ARBA" id="ARBA00012438"/>
    </source>
</evidence>
<dbReference type="SMART" id="SM00387">
    <property type="entry name" value="HATPase_c"/>
    <property type="match status" value="1"/>
</dbReference>
<feature type="domain" description="Histidine kinase" evidence="12">
    <location>
        <begin position="377"/>
        <end position="590"/>
    </location>
</feature>
<dbReference type="GO" id="GO:0000155">
    <property type="term" value="F:phosphorelay sensor kinase activity"/>
    <property type="evidence" value="ECO:0007669"/>
    <property type="project" value="InterPro"/>
</dbReference>
<dbReference type="PRINTS" id="PR00344">
    <property type="entry name" value="BCTRLSENSOR"/>
</dbReference>
<dbReference type="SUPFAM" id="SSF47384">
    <property type="entry name" value="Homodimeric domain of signal transducing histidine kinase"/>
    <property type="match status" value="1"/>
</dbReference>
<dbReference type="Gene3D" id="3.30.565.10">
    <property type="entry name" value="Histidine kinase-like ATPase, C-terminal domain"/>
    <property type="match status" value="1"/>
</dbReference>
<gene>
    <name evidence="14" type="ORF">IB286_07890</name>
</gene>
<dbReference type="PROSITE" id="PS50109">
    <property type="entry name" value="HIS_KIN"/>
    <property type="match status" value="1"/>
</dbReference>
<keyword evidence="8 11" id="KW-1133">Transmembrane helix</keyword>
<dbReference type="SMART" id="SM00388">
    <property type="entry name" value="HisKA"/>
    <property type="match status" value="1"/>
</dbReference>
<evidence type="ECO:0000256" key="6">
    <source>
        <dbReference type="ARBA" id="ARBA00022692"/>
    </source>
</evidence>
<dbReference type="PROSITE" id="PS50839">
    <property type="entry name" value="CHASE"/>
    <property type="match status" value="1"/>
</dbReference>
<dbReference type="AlphaFoldDB" id="A0A927GWA6"/>
<sequence>MKNSPSTYSTQDLLSSQEKLERAGRMHFVHWLVLVLSLFLTVGIWQYSKNQLSEKTEIRFSRESDHVVDLIVERLQKYEDALWSGAALIRANGGDIDFPEWQAFAEALNLEEKYKGINGIGVIHAVQREKLAAYLDWQRQSRPDYGIHHQHAHDLLLPISYIIPVGDNAAAVGLDVAYEKNRLEAAIKARDSRQAQITGPIVLVQDAENMPGFLFYVPFYDPEDGHFRGLVYAPFVVDKLMQGTLEKARRQVEIRLKDGAEVLYDEVRQHPRSADAKIFSNTYEKWIYGRLWTIEIQSTPAFYNATSNNQPELILVGGIVIDILLLTIFLVMSRANKNSVSFGKRMARSYIRRSEDLEKAVNQLESKNRELEQFTYITSHDLQEPLQTIRSFIVILKREYGEQLDAKGRQMMDFVDQSSVRMQSQVKGLLDYGRIGHKKNIELIDLNDSLRAVQQDMADTFTRRHVTLTVGELPTLWGVEKDLRLMFQNLISNAIKFTDPDVSPKIDITSETKDGHYKFSVCDNGIGIPEDCREKVFGVFKRLHSREKYPGTGIGLAQVKKIVELHSGQIWIDSNEQGGSCFIFTLTDLRDEQQNDFDD</sequence>
<dbReference type="FunFam" id="3.30.565.10:FF:000006">
    <property type="entry name" value="Sensor histidine kinase WalK"/>
    <property type="match status" value="1"/>
</dbReference>
<organism evidence="14 15">
    <name type="scientific">Spongiibacter pelagi</name>
    <dbReference type="NCBI Taxonomy" id="2760804"/>
    <lineage>
        <taxon>Bacteria</taxon>
        <taxon>Pseudomonadati</taxon>
        <taxon>Pseudomonadota</taxon>
        <taxon>Gammaproteobacteria</taxon>
        <taxon>Cellvibrionales</taxon>
        <taxon>Spongiibacteraceae</taxon>
        <taxon>Spongiibacter</taxon>
    </lineage>
</organism>
<dbReference type="PANTHER" id="PTHR43304:SF1">
    <property type="entry name" value="PAC DOMAIN-CONTAINING PROTEIN"/>
    <property type="match status" value="1"/>
</dbReference>
<proteinExistence type="predicted"/>
<feature type="coiled-coil region" evidence="10">
    <location>
        <begin position="347"/>
        <end position="374"/>
    </location>
</feature>
<dbReference type="Pfam" id="PF02518">
    <property type="entry name" value="HATPase_c"/>
    <property type="match status" value="1"/>
</dbReference>
<dbReference type="RefSeq" id="WP_190764244.1">
    <property type="nucleotide sequence ID" value="NZ_JACXLD010000003.1"/>
</dbReference>
<evidence type="ECO:0000256" key="10">
    <source>
        <dbReference type="SAM" id="Coils"/>
    </source>
</evidence>
<evidence type="ECO:0000259" key="12">
    <source>
        <dbReference type="PROSITE" id="PS50109"/>
    </source>
</evidence>
<dbReference type="GO" id="GO:0005886">
    <property type="term" value="C:plasma membrane"/>
    <property type="evidence" value="ECO:0007669"/>
    <property type="project" value="UniProtKB-ARBA"/>
</dbReference>
<evidence type="ECO:0000313" key="15">
    <source>
        <dbReference type="Proteomes" id="UP000610558"/>
    </source>
</evidence>
<dbReference type="CDD" id="cd00082">
    <property type="entry name" value="HisKA"/>
    <property type="match status" value="1"/>
</dbReference>
<keyword evidence="6 11" id="KW-0812">Transmembrane</keyword>
<evidence type="ECO:0000256" key="11">
    <source>
        <dbReference type="SAM" id="Phobius"/>
    </source>
</evidence>
<dbReference type="InterPro" id="IPR003594">
    <property type="entry name" value="HATPase_dom"/>
</dbReference>
<evidence type="ECO:0000259" key="13">
    <source>
        <dbReference type="PROSITE" id="PS50839"/>
    </source>
</evidence>
<keyword evidence="15" id="KW-1185">Reference proteome</keyword>
<keyword evidence="4" id="KW-0597">Phosphoprotein</keyword>
<dbReference type="Pfam" id="PF03924">
    <property type="entry name" value="CHASE"/>
    <property type="match status" value="1"/>
</dbReference>
<dbReference type="Proteomes" id="UP000610558">
    <property type="component" value="Unassembled WGS sequence"/>
</dbReference>
<dbReference type="InterPro" id="IPR036097">
    <property type="entry name" value="HisK_dim/P_sf"/>
</dbReference>
<dbReference type="InterPro" id="IPR004358">
    <property type="entry name" value="Sig_transdc_His_kin-like_C"/>
</dbReference>
<dbReference type="Gene3D" id="1.10.287.130">
    <property type="match status" value="1"/>
</dbReference>
<keyword evidence="7" id="KW-0418">Kinase</keyword>
<dbReference type="InterPro" id="IPR042240">
    <property type="entry name" value="CHASE_sf"/>
</dbReference>
<evidence type="ECO:0000256" key="7">
    <source>
        <dbReference type="ARBA" id="ARBA00022777"/>
    </source>
</evidence>
<feature type="transmembrane region" description="Helical" evidence="11">
    <location>
        <begin position="28"/>
        <end position="47"/>
    </location>
</feature>
<keyword evidence="5" id="KW-0808">Transferase</keyword>
<dbReference type="InterPro" id="IPR005467">
    <property type="entry name" value="His_kinase_dom"/>
</dbReference>
<dbReference type="EMBL" id="JACXLD010000003">
    <property type="protein sequence ID" value="MBD2858933.1"/>
    <property type="molecule type" value="Genomic_DNA"/>
</dbReference>
<evidence type="ECO:0000256" key="4">
    <source>
        <dbReference type="ARBA" id="ARBA00022553"/>
    </source>
</evidence>
<evidence type="ECO:0000256" key="2">
    <source>
        <dbReference type="ARBA" id="ARBA00004370"/>
    </source>
</evidence>
<dbReference type="Gene3D" id="3.30.450.350">
    <property type="entry name" value="CHASE domain"/>
    <property type="match status" value="1"/>
</dbReference>
<evidence type="ECO:0000256" key="9">
    <source>
        <dbReference type="ARBA" id="ARBA00023136"/>
    </source>
</evidence>
<dbReference type="InterPro" id="IPR003661">
    <property type="entry name" value="HisK_dim/P_dom"/>
</dbReference>
<dbReference type="InterPro" id="IPR006189">
    <property type="entry name" value="CHASE_dom"/>
</dbReference>
<keyword evidence="10" id="KW-0175">Coiled coil</keyword>
<dbReference type="SMART" id="SM01079">
    <property type="entry name" value="CHASE"/>
    <property type="match status" value="1"/>
</dbReference>
<reference evidence="14" key="1">
    <citation type="submission" date="2020-09" db="EMBL/GenBank/DDBJ databases">
        <authorList>
            <person name="Yoon J.-W."/>
        </authorList>
    </citation>
    <scope>NUCLEOTIDE SEQUENCE</scope>
    <source>
        <strain evidence="14">KMU-158</strain>
    </source>
</reference>
<feature type="transmembrane region" description="Helical" evidence="11">
    <location>
        <begin position="313"/>
        <end position="332"/>
    </location>
</feature>
<evidence type="ECO:0000256" key="8">
    <source>
        <dbReference type="ARBA" id="ARBA00022989"/>
    </source>
</evidence>
<protein>
    <recommendedName>
        <fullName evidence="3">histidine kinase</fullName>
        <ecNumber evidence="3">2.7.13.3</ecNumber>
    </recommendedName>
</protein>
<dbReference type="InterPro" id="IPR052162">
    <property type="entry name" value="Sensor_kinase/Photoreceptor"/>
</dbReference>
<comment type="caution">
    <text evidence="14">The sequence shown here is derived from an EMBL/GenBank/DDBJ whole genome shotgun (WGS) entry which is preliminary data.</text>
</comment>
<evidence type="ECO:0000256" key="5">
    <source>
        <dbReference type="ARBA" id="ARBA00022679"/>
    </source>
</evidence>